<accession>A0A5C3M8K8</accession>
<gene>
    <name evidence="1" type="ORF">BDQ12DRAFT_418940</name>
</gene>
<dbReference type="Proteomes" id="UP000308652">
    <property type="component" value="Unassembled WGS sequence"/>
</dbReference>
<evidence type="ECO:0000313" key="2">
    <source>
        <dbReference type="Proteomes" id="UP000308652"/>
    </source>
</evidence>
<keyword evidence="2" id="KW-1185">Reference proteome</keyword>
<sequence length="230" mass="25603">MMLSTLIYYADSNRLICVNTGIAFMTSIRHLISQNPCKDVSTSVLLQPLLVALTTLQTTTVDITENFEVVWELASSVNKHTLTIASCFAYYVFSANSLPMNCLQQLELCAYFSDVLLINTAHGVLEDETLYSLMYQVICGALVKFFDSIPNCALYMLQSPWKLSLLAALECSTLSGDVGGSKSIVKILLDRIKNTVSIKSPQTTKEAMNTQLLFIREDAYPQLIVLPTRY</sequence>
<evidence type="ECO:0000313" key="1">
    <source>
        <dbReference type="EMBL" id="TFK41023.1"/>
    </source>
</evidence>
<dbReference type="EMBL" id="ML213595">
    <property type="protein sequence ID" value="TFK41023.1"/>
    <property type="molecule type" value="Genomic_DNA"/>
</dbReference>
<name>A0A5C3M8K8_9AGAR</name>
<protein>
    <submittedName>
        <fullName evidence="1">Uncharacterized protein</fullName>
    </submittedName>
</protein>
<dbReference type="AlphaFoldDB" id="A0A5C3M8K8"/>
<proteinExistence type="predicted"/>
<organism evidence="1 2">
    <name type="scientific">Crucibulum laeve</name>
    <dbReference type="NCBI Taxonomy" id="68775"/>
    <lineage>
        <taxon>Eukaryota</taxon>
        <taxon>Fungi</taxon>
        <taxon>Dikarya</taxon>
        <taxon>Basidiomycota</taxon>
        <taxon>Agaricomycotina</taxon>
        <taxon>Agaricomycetes</taxon>
        <taxon>Agaricomycetidae</taxon>
        <taxon>Agaricales</taxon>
        <taxon>Agaricineae</taxon>
        <taxon>Nidulariaceae</taxon>
        <taxon>Crucibulum</taxon>
    </lineage>
</organism>
<reference evidence="1 2" key="1">
    <citation type="journal article" date="2019" name="Nat. Ecol. Evol.">
        <title>Megaphylogeny resolves global patterns of mushroom evolution.</title>
        <authorList>
            <person name="Varga T."/>
            <person name="Krizsan K."/>
            <person name="Foldi C."/>
            <person name="Dima B."/>
            <person name="Sanchez-Garcia M."/>
            <person name="Sanchez-Ramirez S."/>
            <person name="Szollosi G.J."/>
            <person name="Szarkandi J.G."/>
            <person name="Papp V."/>
            <person name="Albert L."/>
            <person name="Andreopoulos W."/>
            <person name="Angelini C."/>
            <person name="Antonin V."/>
            <person name="Barry K.W."/>
            <person name="Bougher N.L."/>
            <person name="Buchanan P."/>
            <person name="Buyck B."/>
            <person name="Bense V."/>
            <person name="Catcheside P."/>
            <person name="Chovatia M."/>
            <person name="Cooper J."/>
            <person name="Damon W."/>
            <person name="Desjardin D."/>
            <person name="Finy P."/>
            <person name="Geml J."/>
            <person name="Haridas S."/>
            <person name="Hughes K."/>
            <person name="Justo A."/>
            <person name="Karasinski D."/>
            <person name="Kautmanova I."/>
            <person name="Kiss B."/>
            <person name="Kocsube S."/>
            <person name="Kotiranta H."/>
            <person name="LaButti K.M."/>
            <person name="Lechner B.E."/>
            <person name="Liimatainen K."/>
            <person name="Lipzen A."/>
            <person name="Lukacs Z."/>
            <person name="Mihaltcheva S."/>
            <person name="Morgado L.N."/>
            <person name="Niskanen T."/>
            <person name="Noordeloos M.E."/>
            <person name="Ohm R.A."/>
            <person name="Ortiz-Santana B."/>
            <person name="Ovrebo C."/>
            <person name="Racz N."/>
            <person name="Riley R."/>
            <person name="Savchenko A."/>
            <person name="Shiryaev A."/>
            <person name="Soop K."/>
            <person name="Spirin V."/>
            <person name="Szebenyi C."/>
            <person name="Tomsovsky M."/>
            <person name="Tulloss R.E."/>
            <person name="Uehling J."/>
            <person name="Grigoriev I.V."/>
            <person name="Vagvolgyi C."/>
            <person name="Papp T."/>
            <person name="Martin F.M."/>
            <person name="Miettinen O."/>
            <person name="Hibbett D.S."/>
            <person name="Nagy L.G."/>
        </authorList>
    </citation>
    <scope>NUCLEOTIDE SEQUENCE [LARGE SCALE GENOMIC DNA]</scope>
    <source>
        <strain evidence="1 2">CBS 166.37</strain>
    </source>
</reference>